<dbReference type="PROSITE" id="PS50035">
    <property type="entry name" value="PLD"/>
    <property type="match status" value="2"/>
</dbReference>
<dbReference type="Pfam" id="PF13091">
    <property type="entry name" value="PLDc_2"/>
    <property type="match status" value="1"/>
</dbReference>
<sequence>MAPSVEERVQVLLTAAEAFPVLERAFLEAQSEITAGFRIFDLRTSLHSDAARAIGRTWFDLLLHTLRRGVSVRLVLSDFDPIARPQLHRGSWRSVRMFVAAAELAGPKARLEIVPAMHSAISGPIPRAMFWPVVRSRLMRALAWVSEQPDGGRIALLRDLPGIRALLTKPDQMPLRASALPPPMLFPATHHQKLAVFDRKRLYIGGLDLDDRRFDTPDHDRPGHETWHDLQLMVQGPVVADALAHLENFLDAVAGRSDPVAQAPDRDGLRFVRTLSRAVPAAVMRVGPAPAIAEIAQAHHALAAKAERLVYLETQYFRDRQLAQALADAGRKTPGLDLILILPAAPDDVAFHGADGVDARLGEFLQARALRILKRGFGHRLFVGGAAQPRRTSQRGREQLRGAPLVYIHAKLSVFDETAAIVSSANLNGRSLRWDTEAGLVLSQGADVAMLRRRAMAHWLPEGAPDRFFNMETAVQSWAGLALANARRPPEQRQGFILPYDRKAAEKFGQAFPLLPDDML</sequence>
<dbReference type="GO" id="GO:0005576">
    <property type="term" value="C:extracellular region"/>
    <property type="evidence" value="ECO:0007669"/>
    <property type="project" value="UniProtKB-SubCell"/>
</dbReference>
<evidence type="ECO:0000256" key="4">
    <source>
        <dbReference type="ARBA" id="ARBA00022525"/>
    </source>
</evidence>
<comment type="subcellular location">
    <subcellularLocation>
        <location evidence="2">Secreted</location>
    </subcellularLocation>
</comment>
<dbReference type="STRING" id="1086013.SAMN05421774_107147"/>
<evidence type="ECO:0000256" key="2">
    <source>
        <dbReference type="ARBA" id="ARBA00004613"/>
    </source>
</evidence>
<dbReference type="RefSeq" id="WP_076533246.1">
    <property type="nucleotide sequence ID" value="NZ_BMEH01000007.1"/>
</dbReference>
<comment type="function">
    <text evidence="1">Could be a virulence factor.</text>
</comment>
<organism evidence="7 8">
    <name type="scientific">Gemmobacter megaterium</name>
    <dbReference type="NCBI Taxonomy" id="1086013"/>
    <lineage>
        <taxon>Bacteria</taxon>
        <taxon>Pseudomonadati</taxon>
        <taxon>Pseudomonadota</taxon>
        <taxon>Alphaproteobacteria</taxon>
        <taxon>Rhodobacterales</taxon>
        <taxon>Paracoccaceae</taxon>
        <taxon>Gemmobacter</taxon>
    </lineage>
</organism>
<reference evidence="7 8" key="1">
    <citation type="submission" date="2017-01" db="EMBL/GenBank/DDBJ databases">
        <authorList>
            <person name="Mah S.A."/>
            <person name="Swanson W.J."/>
            <person name="Moy G.W."/>
            <person name="Vacquier V.D."/>
        </authorList>
    </citation>
    <scope>NUCLEOTIDE SEQUENCE [LARGE SCALE GENOMIC DNA]</scope>
    <source>
        <strain evidence="7 8">DSM 26375</strain>
    </source>
</reference>
<dbReference type="InterPro" id="IPR025202">
    <property type="entry name" value="PLD-like_dom"/>
</dbReference>
<proteinExistence type="predicted"/>
<evidence type="ECO:0000313" key="7">
    <source>
        <dbReference type="EMBL" id="SIT18434.1"/>
    </source>
</evidence>
<dbReference type="Proteomes" id="UP000186141">
    <property type="component" value="Unassembled WGS sequence"/>
</dbReference>
<dbReference type="GO" id="GO:0032049">
    <property type="term" value="P:cardiolipin biosynthetic process"/>
    <property type="evidence" value="ECO:0007669"/>
    <property type="project" value="UniProtKB-ARBA"/>
</dbReference>
<dbReference type="CDD" id="cd09105">
    <property type="entry name" value="PLDc_vPLD1_2_like_2"/>
    <property type="match status" value="1"/>
</dbReference>
<dbReference type="Pfam" id="PF00614">
    <property type="entry name" value="PLDc"/>
    <property type="match status" value="1"/>
</dbReference>
<evidence type="ECO:0000256" key="1">
    <source>
        <dbReference type="ARBA" id="ARBA00003145"/>
    </source>
</evidence>
<protein>
    <recommendedName>
        <fullName evidence="3">Phospholipase D</fullName>
    </recommendedName>
    <alternativeName>
        <fullName evidence="5">Choline phosphatase</fullName>
    </alternativeName>
</protein>
<evidence type="ECO:0000259" key="6">
    <source>
        <dbReference type="PROSITE" id="PS50035"/>
    </source>
</evidence>
<dbReference type="PANTHER" id="PTHR21248:SF22">
    <property type="entry name" value="PHOSPHOLIPASE D"/>
    <property type="match status" value="1"/>
</dbReference>
<dbReference type="Gene3D" id="3.30.870.10">
    <property type="entry name" value="Endonuclease Chain A"/>
    <property type="match status" value="2"/>
</dbReference>
<dbReference type="EMBL" id="FTOT01000007">
    <property type="protein sequence ID" value="SIT18434.1"/>
    <property type="molecule type" value="Genomic_DNA"/>
</dbReference>
<feature type="domain" description="PLD phosphodiesterase" evidence="6">
    <location>
        <begin position="404"/>
        <end position="431"/>
    </location>
</feature>
<evidence type="ECO:0000256" key="5">
    <source>
        <dbReference type="ARBA" id="ARBA00029594"/>
    </source>
</evidence>
<keyword evidence="4" id="KW-0964">Secreted</keyword>
<feature type="domain" description="PLD phosphodiesterase" evidence="6">
    <location>
        <begin position="186"/>
        <end position="213"/>
    </location>
</feature>
<dbReference type="AlphaFoldDB" id="A0A1N7Q6F8"/>
<dbReference type="InterPro" id="IPR001736">
    <property type="entry name" value="PLipase_D/transphosphatidylase"/>
</dbReference>
<dbReference type="GO" id="GO:0030572">
    <property type="term" value="F:phosphatidyltransferase activity"/>
    <property type="evidence" value="ECO:0007669"/>
    <property type="project" value="UniProtKB-ARBA"/>
</dbReference>
<dbReference type="SUPFAM" id="SSF56024">
    <property type="entry name" value="Phospholipase D/nuclease"/>
    <property type="match status" value="2"/>
</dbReference>
<gene>
    <name evidence="7" type="ORF">SAMN05421774_107147</name>
</gene>
<dbReference type="SMART" id="SM00155">
    <property type="entry name" value="PLDc"/>
    <property type="match status" value="2"/>
</dbReference>
<dbReference type="PANTHER" id="PTHR21248">
    <property type="entry name" value="CARDIOLIPIN SYNTHASE"/>
    <property type="match status" value="1"/>
</dbReference>
<name>A0A1N7Q6F8_9RHOB</name>
<evidence type="ECO:0000256" key="3">
    <source>
        <dbReference type="ARBA" id="ARBA00018392"/>
    </source>
</evidence>
<evidence type="ECO:0000313" key="8">
    <source>
        <dbReference type="Proteomes" id="UP000186141"/>
    </source>
</evidence>
<keyword evidence="8" id="KW-1185">Reference proteome</keyword>
<accession>A0A1N7Q6F8</accession>